<gene>
    <name evidence="1" type="ORF">K6K41_27175</name>
</gene>
<evidence type="ECO:0000313" key="2">
    <source>
        <dbReference type="Proteomes" id="UP000825701"/>
    </source>
</evidence>
<dbReference type="AlphaFoldDB" id="A0A9E6R9T2"/>
<keyword evidence="2" id="KW-1185">Reference proteome</keyword>
<dbReference type="EMBL" id="CP081869">
    <property type="protein sequence ID" value="QZO00177.1"/>
    <property type="molecule type" value="Genomic_DNA"/>
</dbReference>
<organism evidence="1 2">
    <name type="scientific">Chenggangzhangella methanolivorans</name>
    <dbReference type="NCBI Taxonomy" id="1437009"/>
    <lineage>
        <taxon>Bacteria</taxon>
        <taxon>Pseudomonadati</taxon>
        <taxon>Pseudomonadota</taxon>
        <taxon>Alphaproteobacteria</taxon>
        <taxon>Hyphomicrobiales</taxon>
        <taxon>Methylopilaceae</taxon>
        <taxon>Chenggangzhangella</taxon>
    </lineage>
</organism>
<evidence type="ECO:0000313" key="1">
    <source>
        <dbReference type="EMBL" id="QZO00177.1"/>
    </source>
</evidence>
<reference evidence="1" key="1">
    <citation type="submission" date="2021-08" db="EMBL/GenBank/DDBJ databases">
        <authorList>
            <person name="Zhang H."/>
            <person name="Xu M."/>
            <person name="Yu Z."/>
            <person name="Yang L."/>
            <person name="Cai Y."/>
        </authorList>
    </citation>
    <scope>NUCLEOTIDE SEQUENCE</scope>
    <source>
        <strain evidence="1">CHL1</strain>
    </source>
</reference>
<proteinExistence type="predicted"/>
<name>A0A9E6R9T2_9HYPH</name>
<sequence>MNLVLLVCLAASPETCREERLLVGYDLADARSCMMGSVPIIAEWADAHPEWQISRWKCGSDANARLTRNYN</sequence>
<accession>A0A9E6R9T2</accession>
<dbReference type="KEGG" id="cmet:K6K41_27175"/>
<dbReference type="Proteomes" id="UP000825701">
    <property type="component" value="Chromosome"/>
</dbReference>
<dbReference type="RefSeq" id="WP_261403332.1">
    <property type="nucleotide sequence ID" value="NZ_CP081869.1"/>
</dbReference>
<protein>
    <submittedName>
        <fullName evidence="1">Uncharacterized protein</fullName>
    </submittedName>
</protein>